<keyword evidence="1" id="KW-0812">Transmembrane</keyword>
<dbReference type="RefSeq" id="WP_063025893.1">
    <property type="nucleotide sequence ID" value="NZ_PYHS01000015.1"/>
</dbReference>
<protein>
    <submittedName>
        <fullName evidence="2">DUF4267 domain-containing protein</fullName>
    </submittedName>
</protein>
<gene>
    <name evidence="2" type="ORF">C8259_24945</name>
</gene>
<evidence type="ECO:0000313" key="2">
    <source>
        <dbReference type="EMBL" id="PSR59880.1"/>
    </source>
</evidence>
<evidence type="ECO:0000313" key="3">
    <source>
        <dbReference type="Proteomes" id="UP000241647"/>
    </source>
</evidence>
<feature type="transmembrane region" description="Helical" evidence="1">
    <location>
        <begin position="100"/>
        <end position="121"/>
    </location>
</feature>
<feature type="transmembrane region" description="Helical" evidence="1">
    <location>
        <begin position="73"/>
        <end position="94"/>
    </location>
</feature>
<evidence type="ECO:0000256" key="1">
    <source>
        <dbReference type="SAM" id="Phobius"/>
    </source>
</evidence>
<dbReference type="Pfam" id="PF14087">
    <property type="entry name" value="DUF4267"/>
    <property type="match status" value="1"/>
</dbReference>
<feature type="transmembrane region" description="Helical" evidence="1">
    <location>
        <begin position="9"/>
        <end position="27"/>
    </location>
</feature>
<keyword evidence="1" id="KW-0472">Membrane</keyword>
<proteinExistence type="predicted"/>
<sequence>MSRRNLDTVLAAAVVLFTFYLGFSFVLTPETAAQGFGLPNLPDGDGFLVVKGCRELAMGLGTGILLMTGQRRALGWVVLMTAVAPFGDMVNVLAHHGSAVTAFGVHGSTCALIAVTGLLILRETGKAPKAQQATAPAPAAQLSA</sequence>
<reference evidence="2 3" key="1">
    <citation type="submission" date="2018-02" db="EMBL/GenBank/DDBJ databases">
        <title>8 Nocardia nova and 1 Nocardia cyriacigeorgica strain used for evolution to TMP-SMX.</title>
        <authorList>
            <person name="Mehta H."/>
            <person name="Weng J."/>
            <person name="Shamoo Y."/>
        </authorList>
    </citation>
    <scope>NUCLEOTIDE SEQUENCE [LARGE SCALE GENOMIC DNA]</scope>
    <source>
        <strain evidence="2 3">ATCC 33727</strain>
    </source>
</reference>
<dbReference type="Proteomes" id="UP000241647">
    <property type="component" value="Unassembled WGS sequence"/>
</dbReference>
<dbReference type="EMBL" id="PYHS01000015">
    <property type="protein sequence ID" value="PSR59880.1"/>
    <property type="molecule type" value="Genomic_DNA"/>
</dbReference>
<accession>A0A2T2YWK0</accession>
<comment type="caution">
    <text evidence="2">The sequence shown here is derived from an EMBL/GenBank/DDBJ whole genome shotgun (WGS) entry which is preliminary data.</text>
</comment>
<dbReference type="AlphaFoldDB" id="A0A2T2YWK0"/>
<organism evidence="2 3">
    <name type="scientific">Nocardia nova</name>
    <dbReference type="NCBI Taxonomy" id="37330"/>
    <lineage>
        <taxon>Bacteria</taxon>
        <taxon>Bacillati</taxon>
        <taxon>Actinomycetota</taxon>
        <taxon>Actinomycetes</taxon>
        <taxon>Mycobacteriales</taxon>
        <taxon>Nocardiaceae</taxon>
        <taxon>Nocardia</taxon>
    </lineage>
</organism>
<dbReference type="InterPro" id="IPR025363">
    <property type="entry name" value="DUF4267"/>
</dbReference>
<keyword evidence="1" id="KW-1133">Transmembrane helix</keyword>
<feature type="transmembrane region" description="Helical" evidence="1">
    <location>
        <begin position="47"/>
        <end position="66"/>
    </location>
</feature>
<name>A0A2T2YWK0_9NOCA</name>